<comment type="caution">
    <text evidence="2">The sequence shown here is derived from an EMBL/GenBank/DDBJ whole genome shotgun (WGS) entry which is preliminary data.</text>
</comment>
<evidence type="ECO:0000313" key="2">
    <source>
        <dbReference type="EMBL" id="MCW1913563.1"/>
    </source>
</evidence>
<dbReference type="RefSeq" id="WP_264513066.1">
    <property type="nucleotide sequence ID" value="NZ_JAPDDR010000004.1"/>
</dbReference>
<reference evidence="2" key="1">
    <citation type="submission" date="2022-10" db="EMBL/GenBank/DDBJ databases">
        <title>Luteolibacter sp. GHJ8, whole genome shotgun sequencing project.</title>
        <authorList>
            <person name="Zhao G."/>
            <person name="Shen L."/>
        </authorList>
    </citation>
    <scope>NUCLEOTIDE SEQUENCE</scope>
    <source>
        <strain evidence="2">GHJ8</strain>
    </source>
</reference>
<dbReference type="Proteomes" id="UP001165653">
    <property type="component" value="Unassembled WGS sequence"/>
</dbReference>
<proteinExistence type="predicted"/>
<dbReference type="EMBL" id="JAPDDR010000004">
    <property type="protein sequence ID" value="MCW1913563.1"/>
    <property type="molecule type" value="Genomic_DNA"/>
</dbReference>
<name>A0ABT3G167_9BACT</name>
<feature type="region of interest" description="Disordered" evidence="1">
    <location>
        <begin position="1"/>
        <end position="21"/>
    </location>
</feature>
<protein>
    <submittedName>
        <fullName evidence="2">Uncharacterized protein</fullName>
    </submittedName>
</protein>
<sequence length="134" mass="15169">MGGESGGRKASKRQRKEDDAAQAAIREKLKSIIIPKVDFEGTTLEESVDFLCLRMAELDPDPDLEPTQRGVKVGFRVAAGEDIFERPLSEWSSRRIRDIARNDVSAWELLYEIARETGMKVEITETGIEMMPRE</sequence>
<accession>A0ABT3G167</accession>
<evidence type="ECO:0000256" key="1">
    <source>
        <dbReference type="SAM" id="MobiDB-lite"/>
    </source>
</evidence>
<gene>
    <name evidence="2" type="ORF">OJ996_08255</name>
</gene>
<keyword evidence="3" id="KW-1185">Reference proteome</keyword>
<organism evidence="2 3">
    <name type="scientific">Luteolibacter rhizosphaerae</name>
    <dbReference type="NCBI Taxonomy" id="2989719"/>
    <lineage>
        <taxon>Bacteria</taxon>
        <taxon>Pseudomonadati</taxon>
        <taxon>Verrucomicrobiota</taxon>
        <taxon>Verrucomicrobiia</taxon>
        <taxon>Verrucomicrobiales</taxon>
        <taxon>Verrucomicrobiaceae</taxon>
        <taxon>Luteolibacter</taxon>
    </lineage>
</organism>
<evidence type="ECO:0000313" key="3">
    <source>
        <dbReference type="Proteomes" id="UP001165653"/>
    </source>
</evidence>